<keyword evidence="2 5" id="KW-0645">Protease</keyword>
<gene>
    <name evidence="8" type="ORF">M8T91_13575</name>
</gene>
<dbReference type="PIRSF" id="PIRSF037903">
    <property type="entry name" value="Subtilisin_rel_GFO_2223"/>
    <property type="match status" value="1"/>
</dbReference>
<evidence type="ECO:0000256" key="4">
    <source>
        <dbReference type="ARBA" id="ARBA00022825"/>
    </source>
</evidence>
<dbReference type="InterPro" id="IPR015500">
    <property type="entry name" value="Peptidase_S8_subtilisin-rel"/>
</dbReference>
<feature type="active site" description="Charge relay system" evidence="5">
    <location>
        <position position="255"/>
    </location>
</feature>
<reference evidence="8 9" key="1">
    <citation type="submission" date="2022-05" db="EMBL/GenBank/DDBJ databases">
        <title>Microbulbifer sp. nov., isolated from sponge.</title>
        <authorList>
            <person name="Gao L."/>
        </authorList>
    </citation>
    <scope>NUCLEOTIDE SEQUENCE [LARGE SCALE GENOMIC DNA]</scope>
    <source>
        <strain evidence="8 9">MI-G</strain>
    </source>
</reference>
<dbReference type="PROSITE" id="PS51892">
    <property type="entry name" value="SUBTILASE"/>
    <property type="match status" value="1"/>
</dbReference>
<dbReference type="InterPro" id="IPR017317">
    <property type="entry name" value="Pept_S8_subtilisin_bacteroid-2"/>
</dbReference>
<name>A0ABY9E9A7_9GAMM</name>
<dbReference type="Gene3D" id="3.40.50.200">
    <property type="entry name" value="Peptidase S8/S53 domain"/>
    <property type="match status" value="1"/>
</dbReference>
<evidence type="ECO:0000256" key="6">
    <source>
        <dbReference type="SAM" id="SignalP"/>
    </source>
</evidence>
<dbReference type="Pfam" id="PF00082">
    <property type="entry name" value="Peptidase_S8"/>
    <property type="match status" value="1"/>
</dbReference>
<proteinExistence type="inferred from homology"/>
<dbReference type="PROSITE" id="PS00138">
    <property type="entry name" value="SUBTILASE_SER"/>
    <property type="match status" value="1"/>
</dbReference>
<feature type="active site" description="Charge relay system" evidence="5">
    <location>
        <position position="434"/>
    </location>
</feature>
<dbReference type="PANTHER" id="PTHR43806:SF67">
    <property type="entry name" value="EGF-LIKE DOMAIN-CONTAINING PROTEIN"/>
    <property type="match status" value="1"/>
</dbReference>
<dbReference type="EMBL" id="CP098023">
    <property type="protein sequence ID" value="WKD48917.1"/>
    <property type="molecule type" value="Genomic_DNA"/>
</dbReference>
<dbReference type="PANTHER" id="PTHR43806">
    <property type="entry name" value="PEPTIDASE S8"/>
    <property type="match status" value="1"/>
</dbReference>
<feature type="chain" id="PRO_5046801934" evidence="6">
    <location>
        <begin position="29"/>
        <end position="520"/>
    </location>
</feature>
<dbReference type="RefSeq" id="WP_301414703.1">
    <property type="nucleotide sequence ID" value="NZ_CP098023.1"/>
</dbReference>
<dbReference type="InterPro" id="IPR000209">
    <property type="entry name" value="Peptidase_S8/S53_dom"/>
</dbReference>
<comment type="similarity">
    <text evidence="1 5">Belongs to the peptidase S8 family.</text>
</comment>
<evidence type="ECO:0000256" key="2">
    <source>
        <dbReference type="ARBA" id="ARBA00022670"/>
    </source>
</evidence>
<organism evidence="8 9">
    <name type="scientific">Microbulbifer spongiae</name>
    <dbReference type="NCBI Taxonomy" id="2944933"/>
    <lineage>
        <taxon>Bacteria</taxon>
        <taxon>Pseudomonadati</taxon>
        <taxon>Pseudomonadota</taxon>
        <taxon>Gammaproteobacteria</taxon>
        <taxon>Cellvibrionales</taxon>
        <taxon>Microbulbiferaceae</taxon>
        <taxon>Microbulbifer</taxon>
    </lineage>
</organism>
<dbReference type="PRINTS" id="PR00723">
    <property type="entry name" value="SUBTILISIN"/>
</dbReference>
<feature type="signal peptide" evidence="6">
    <location>
        <begin position="1"/>
        <end position="28"/>
    </location>
</feature>
<evidence type="ECO:0000313" key="9">
    <source>
        <dbReference type="Proteomes" id="UP001321520"/>
    </source>
</evidence>
<dbReference type="InterPro" id="IPR036852">
    <property type="entry name" value="Peptidase_S8/S53_dom_sf"/>
</dbReference>
<evidence type="ECO:0000259" key="7">
    <source>
        <dbReference type="Pfam" id="PF00082"/>
    </source>
</evidence>
<evidence type="ECO:0000313" key="8">
    <source>
        <dbReference type="EMBL" id="WKD48917.1"/>
    </source>
</evidence>
<dbReference type="Proteomes" id="UP001321520">
    <property type="component" value="Chromosome"/>
</dbReference>
<evidence type="ECO:0000256" key="1">
    <source>
        <dbReference type="ARBA" id="ARBA00011073"/>
    </source>
</evidence>
<keyword evidence="4 5" id="KW-0720">Serine protease</keyword>
<keyword evidence="6" id="KW-0732">Signal</keyword>
<dbReference type="InterPro" id="IPR050131">
    <property type="entry name" value="Peptidase_S8_subtilisin-like"/>
</dbReference>
<feature type="domain" description="Peptidase S8/S53" evidence="7">
    <location>
        <begin position="207"/>
        <end position="480"/>
    </location>
</feature>
<keyword evidence="3 5" id="KW-0378">Hydrolase</keyword>
<dbReference type="SUPFAM" id="SSF52743">
    <property type="entry name" value="Subtilisin-like"/>
    <property type="match status" value="1"/>
</dbReference>
<accession>A0ABY9E9A7</accession>
<evidence type="ECO:0000256" key="5">
    <source>
        <dbReference type="PROSITE-ProRule" id="PRU01240"/>
    </source>
</evidence>
<feature type="active site" description="Charge relay system" evidence="5">
    <location>
        <position position="216"/>
    </location>
</feature>
<keyword evidence="9" id="KW-1185">Reference proteome</keyword>
<protein>
    <submittedName>
        <fullName evidence="8">S8 family serine peptidase</fullName>
    </submittedName>
</protein>
<dbReference type="InterPro" id="IPR023828">
    <property type="entry name" value="Peptidase_S8_Ser-AS"/>
</dbReference>
<evidence type="ECO:0000256" key="3">
    <source>
        <dbReference type="ARBA" id="ARBA00022801"/>
    </source>
</evidence>
<sequence>MFQINIRKYKFLTGLAALLVFLSSSLTAQTNSNILSHKIQNYLSTEKAQQQVSAFIYFKDKGDNLDAKLLAAKQSLSSRALQRRIVNRGVDNLVDLTDIPINPEYLNSVKAKVSKIRHQLKALNAVSVETTPIVLAQLSKLKFIKKITLVKSIKRKPNPVSPRQPLKDMQQPLPTQPEVATLLDYGNSFTQNNQINVPPVHDMGYNGSGVIVAIFDSGFNRLTHETFNQMYIAGTWDFVNGDTDVGDGGMGNGSHGTNTLSTIGGYSPGNLIGPAYGATYYLAKTENTESELHVEEDNWCAAAEWADTNGAQIITSSLGYNDFDSGGDYSPSDMDGDTAIVTICADLAAEKGIVVINSAGNGGNSSQNTLGAPSDGHFVLAVGAVTSSGSRSFFSSVGLSADGRIKPDVMAMGSSVRVASSSSNTRYSYANGTSFSCPLTAGVAALLLQSNPNLSASQVRDILRNTADNTASPNRFYGYGIINALAAVQAAASAEIPVGFTHTTDALTTSAVAKQSPEKF</sequence>